<comment type="caution">
    <text evidence="1">The sequence shown here is derived from an EMBL/GenBank/DDBJ whole genome shotgun (WGS) entry which is preliminary data.</text>
</comment>
<evidence type="ECO:0000313" key="2">
    <source>
        <dbReference type="Proteomes" id="UP000324222"/>
    </source>
</evidence>
<dbReference type="EMBL" id="VSRR010017996">
    <property type="protein sequence ID" value="MPC60879.1"/>
    <property type="molecule type" value="Genomic_DNA"/>
</dbReference>
<accession>A0A5B7GTA1</accession>
<evidence type="ECO:0000313" key="1">
    <source>
        <dbReference type="EMBL" id="MPC60879.1"/>
    </source>
</evidence>
<sequence>MIRRDGRILLAEDFNCKKVNWREMEVMDNAGQWSEEGRRTIVA</sequence>
<organism evidence="1 2">
    <name type="scientific">Portunus trituberculatus</name>
    <name type="common">Swimming crab</name>
    <name type="synonym">Neptunus trituberculatus</name>
    <dbReference type="NCBI Taxonomy" id="210409"/>
    <lineage>
        <taxon>Eukaryota</taxon>
        <taxon>Metazoa</taxon>
        <taxon>Ecdysozoa</taxon>
        <taxon>Arthropoda</taxon>
        <taxon>Crustacea</taxon>
        <taxon>Multicrustacea</taxon>
        <taxon>Malacostraca</taxon>
        <taxon>Eumalacostraca</taxon>
        <taxon>Eucarida</taxon>
        <taxon>Decapoda</taxon>
        <taxon>Pleocyemata</taxon>
        <taxon>Brachyura</taxon>
        <taxon>Eubrachyura</taxon>
        <taxon>Portunoidea</taxon>
        <taxon>Portunidae</taxon>
        <taxon>Portuninae</taxon>
        <taxon>Portunus</taxon>
    </lineage>
</organism>
<keyword evidence="2" id="KW-1185">Reference proteome</keyword>
<gene>
    <name evidence="1" type="ORF">E2C01_054938</name>
</gene>
<dbReference type="AlphaFoldDB" id="A0A5B7GTA1"/>
<proteinExistence type="predicted"/>
<protein>
    <submittedName>
        <fullName evidence="1">Uncharacterized protein</fullName>
    </submittedName>
</protein>
<reference evidence="1 2" key="1">
    <citation type="submission" date="2019-05" db="EMBL/GenBank/DDBJ databases">
        <title>Another draft genome of Portunus trituberculatus and its Hox gene families provides insights of decapod evolution.</title>
        <authorList>
            <person name="Jeong J.-H."/>
            <person name="Song I."/>
            <person name="Kim S."/>
            <person name="Choi T."/>
            <person name="Kim D."/>
            <person name="Ryu S."/>
            <person name="Kim W."/>
        </authorList>
    </citation>
    <scope>NUCLEOTIDE SEQUENCE [LARGE SCALE GENOMIC DNA]</scope>
    <source>
        <tissue evidence="1">Muscle</tissue>
    </source>
</reference>
<dbReference type="Proteomes" id="UP000324222">
    <property type="component" value="Unassembled WGS sequence"/>
</dbReference>
<name>A0A5B7GTA1_PORTR</name>